<dbReference type="EMBL" id="DS477982">
    <property type="protein sequence ID" value="EDO25833.1"/>
    <property type="molecule type" value="Genomic_DNA"/>
</dbReference>
<protein>
    <submittedName>
        <fullName evidence="2">Uncharacterized protein</fullName>
    </submittedName>
</protein>
<proteinExistence type="predicted"/>
<name>A8DVC7_NEMVE</name>
<evidence type="ECO:0000256" key="1">
    <source>
        <dbReference type="SAM" id="MobiDB-lite"/>
    </source>
</evidence>
<organism evidence="2 3">
    <name type="scientific">Nematostella vectensis</name>
    <name type="common">Starlet sea anemone</name>
    <dbReference type="NCBI Taxonomy" id="45351"/>
    <lineage>
        <taxon>Eukaryota</taxon>
        <taxon>Metazoa</taxon>
        <taxon>Cnidaria</taxon>
        <taxon>Anthozoa</taxon>
        <taxon>Hexacorallia</taxon>
        <taxon>Actiniaria</taxon>
        <taxon>Edwardsiidae</taxon>
        <taxon>Nematostella</taxon>
    </lineage>
</organism>
<accession>A8DVC7</accession>
<dbReference type="AlphaFoldDB" id="A8DVC7"/>
<dbReference type="InParanoid" id="A8DVC7"/>
<feature type="compositionally biased region" description="Basic and acidic residues" evidence="1">
    <location>
        <begin position="50"/>
        <end position="59"/>
    </location>
</feature>
<dbReference type="HOGENOM" id="CLU_2243264_0_0_1"/>
<sequence>EPARSTPDTPSSAEKAPDAHYKVPSSRPLPPAPYGSAKQDQQGCVSYRRNSVDIKRTDEGIQDNTQQSPTAPMQPASNAQDSQQHEVAPPSQDDNAPEKMMAGPR</sequence>
<evidence type="ECO:0000313" key="3">
    <source>
        <dbReference type="Proteomes" id="UP000001593"/>
    </source>
</evidence>
<feature type="compositionally biased region" description="Polar residues" evidence="1">
    <location>
        <begin position="62"/>
        <end position="82"/>
    </location>
</feature>
<feature type="compositionally biased region" description="Polar residues" evidence="1">
    <location>
        <begin position="1"/>
        <end position="12"/>
    </location>
</feature>
<gene>
    <name evidence="2" type="ORF">NEMVEDRAFT_v1g225656</name>
</gene>
<evidence type="ECO:0000313" key="2">
    <source>
        <dbReference type="EMBL" id="EDO25833.1"/>
    </source>
</evidence>
<feature type="non-terminal residue" evidence="2">
    <location>
        <position position="105"/>
    </location>
</feature>
<dbReference type="Proteomes" id="UP000001593">
    <property type="component" value="Unassembled WGS sequence"/>
</dbReference>
<reference evidence="2 3" key="1">
    <citation type="journal article" date="2007" name="Science">
        <title>Sea anemone genome reveals ancestral eumetazoan gene repertoire and genomic organization.</title>
        <authorList>
            <person name="Putnam N.H."/>
            <person name="Srivastava M."/>
            <person name="Hellsten U."/>
            <person name="Dirks B."/>
            <person name="Chapman J."/>
            <person name="Salamov A."/>
            <person name="Terry A."/>
            <person name="Shapiro H."/>
            <person name="Lindquist E."/>
            <person name="Kapitonov V.V."/>
            <person name="Jurka J."/>
            <person name="Genikhovich G."/>
            <person name="Grigoriev I.V."/>
            <person name="Lucas S.M."/>
            <person name="Steele R.E."/>
            <person name="Finnerty J.R."/>
            <person name="Technau U."/>
            <person name="Martindale M.Q."/>
            <person name="Rokhsar D.S."/>
        </authorList>
    </citation>
    <scope>NUCLEOTIDE SEQUENCE [LARGE SCALE GENOMIC DNA]</scope>
    <source>
        <strain evidence="3">CH2 X CH6</strain>
    </source>
</reference>
<feature type="region of interest" description="Disordered" evidence="1">
    <location>
        <begin position="1"/>
        <end position="105"/>
    </location>
</feature>
<keyword evidence="3" id="KW-1185">Reference proteome</keyword>